<sequence>MPESNEDAGRFRAGDVVLLTDAASVQFRKPIVVRVIREIPDRYTYDGWLWLDAYQLDTKGDAVARRELFVMRAGVQRQAPGEARRPAPVRRRTTARTV</sequence>
<evidence type="ECO:0000256" key="1">
    <source>
        <dbReference type="SAM" id="MobiDB-lite"/>
    </source>
</evidence>
<proteinExistence type="predicted"/>
<feature type="compositionally biased region" description="Basic residues" evidence="1">
    <location>
        <begin position="87"/>
        <end position="98"/>
    </location>
</feature>
<dbReference type="AlphaFoldDB" id="A0A1C4Y787"/>
<evidence type="ECO:0000313" key="2">
    <source>
        <dbReference type="EMBL" id="SCF16589.1"/>
    </source>
</evidence>
<accession>A0A1C4Y787</accession>
<dbReference type="EMBL" id="LT607409">
    <property type="protein sequence ID" value="SCF16589.1"/>
    <property type="molecule type" value="Genomic_DNA"/>
</dbReference>
<dbReference type="Proteomes" id="UP000198224">
    <property type="component" value="Chromosome I"/>
</dbReference>
<gene>
    <name evidence="2" type="ORF">GA0070612_4373</name>
</gene>
<reference evidence="3" key="1">
    <citation type="submission" date="2016-06" db="EMBL/GenBank/DDBJ databases">
        <authorList>
            <person name="Varghese N."/>
            <person name="Submissions Spin"/>
        </authorList>
    </citation>
    <scope>NUCLEOTIDE SEQUENCE [LARGE SCALE GENOMIC DNA]</scope>
    <source>
        <strain evidence="3">DSM 45160</strain>
    </source>
</reference>
<dbReference type="RefSeq" id="WP_088989599.1">
    <property type="nucleotide sequence ID" value="NZ_LT607409.1"/>
</dbReference>
<feature type="region of interest" description="Disordered" evidence="1">
    <location>
        <begin position="79"/>
        <end position="98"/>
    </location>
</feature>
<evidence type="ECO:0000313" key="3">
    <source>
        <dbReference type="Proteomes" id="UP000198224"/>
    </source>
</evidence>
<organism evidence="2 3">
    <name type="scientific">Micromonospora chokoriensis</name>
    <dbReference type="NCBI Taxonomy" id="356851"/>
    <lineage>
        <taxon>Bacteria</taxon>
        <taxon>Bacillati</taxon>
        <taxon>Actinomycetota</taxon>
        <taxon>Actinomycetes</taxon>
        <taxon>Micromonosporales</taxon>
        <taxon>Micromonosporaceae</taxon>
        <taxon>Micromonospora</taxon>
    </lineage>
</organism>
<keyword evidence="3" id="KW-1185">Reference proteome</keyword>
<name>A0A1C4Y787_9ACTN</name>
<protein>
    <submittedName>
        <fullName evidence="2">Uncharacterized protein</fullName>
    </submittedName>
</protein>